<keyword evidence="2" id="KW-1185">Reference proteome</keyword>
<dbReference type="Proteomes" id="UP000613177">
    <property type="component" value="Unassembled WGS sequence"/>
</dbReference>
<proteinExistence type="predicted"/>
<protein>
    <submittedName>
        <fullName evidence="1">Uncharacterized protein</fullName>
    </submittedName>
</protein>
<accession>A0A8H7VSA0</accession>
<dbReference type="AlphaFoldDB" id="A0A8H7VSA0"/>
<name>A0A8H7VSA0_9FUNG</name>
<dbReference type="EMBL" id="JAEPRE010000266">
    <property type="protein sequence ID" value="KAG2229522.1"/>
    <property type="molecule type" value="Genomic_DNA"/>
</dbReference>
<gene>
    <name evidence="1" type="ORF">INT48_008411</name>
</gene>
<sequence length="129" mass="14955">MRTNVYKRAFMIHWLQQNAHSSYALTGGWHIDTGRLLSVPLCISHHAKFQTDWNQRLDMLRDKGIRLESAENAIDVTKFFMNWSSPFRYSKNSLDLSKVQPLPHYPLKLTIPAETNNVSTFNASTFNDI</sequence>
<organism evidence="1 2">
    <name type="scientific">Thamnidium elegans</name>
    <dbReference type="NCBI Taxonomy" id="101142"/>
    <lineage>
        <taxon>Eukaryota</taxon>
        <taxon>Fungi</taxon>
        <taxon>Fungi incertae sedis</taxon>
        <taxon>Mucoromycota</taxon>
        <taxon>Mucoromycotina</taxon>
        <taxon>Mucoromycetes</taxon>
        <taxon>Mucorales</taxon>
        <taxon>Mucorineae</taxon>
        <taxon>Mucoraceae</taxon>
        <taxon>Thamnidium</taxon>
    </lineage>
</organism>
<comment type="caution">
    <text evidence="1">The sequence shown here is derived from an EMBL/GenBank/DDBJ whole genome shotgun (WGS) entry which is preliminary data.</text>
</comment>
<evidence type="ECO:0000313" key="2">
    <source>
        <dbReference type="Proteomes" id="UP000613177"/>
    </source>
</evidence>
<reference evidence="1" key="1">
    <citation type="submission" date="2021-01" db="EMBL/GenBank/DDBJ databases">
        <title>Metabolic potential, ecology and presence of endohyphal bacteria is reflected in genomic diversity of Mucoromycotina.</title>
        <authorList>
            <person name="Muszewska A."/>
            <person name="Okrasinska A."/>
            <person name="Steczkiewicz K."/>
            <person name="Drgas O."/>
            <person name="Orlowska M."/>
            <person name="Perlinska-Lenart U."/>
            <person name="Aleksandrzak-Piekarczyk T."/>
            <person name="Szatraj K."/>
            <person name="Zielenkiewicz U."/>
            <person name="Pilsyk S."/>
            <person name="Malc E."/>
            <person name="Mieczkowski P."/>
            <person name="Kruszewska J.S."/>
            <person name="Biernat P."/>
            <person name="Pawlowska J."/>
        </authorList>
    </citation>
    <scope>NUCLEOTIDE SEQUENCE</scope>
    <source>
        <strain evidence="1">WA0000018081</strain>
    </source>
</reference>
<evidence type="ECO:0000313" key="1">
    <source>
        <dbReference type="EMBL" id="KAG2229522.1"/>
    </source>
</evidence>